<keyword evidence="1" id="KW-1133">Transmembrane helix</keyword>
<keyword evidence="3" id="KW-1185">Reference proteome</keyword>
<evidence type="ECO:0000313" key="3">
    <source>
        <dbReference type="Proteomes" id="UP000276215"/>
    </source>
</evidence>
<keyword evidence="1" id="KW-0472">Membrane</keyword>
<keyword evidence="1" id="KW-0812">Transmembrane</keyword>
<sequence>MDRTSMGVNSTGTVGSVRRVVGALYRQVSKLENSSSSIFGEPHKFLFCPMIVVVSESADCGCFPCGSCGNSGLLAHNALSEPGFRRIFISGPDKEALFDSWARLRLAVLPFILLYVIYFFGLVSLPEAASLSFCKGIPLPLSQ</sequence>
<dbReference type="AlphaFoldDB" id="A0A3N4JFM9"/>
<gene>
    <name evidence="2" type="ORF">L873DRAFT_1315033</name>
</gene>
<reference evidence="2 3" key="1">
    <citation type="journal article" date="2018" name="Nat. Ecol. Evol.">
        <title>Pezizomycetes genomes reveal the molecular basis of ectomycorrhizal truffle lifestyle.</title>
        <authorList>
            <person name="Murat C."/>
            <person name="Payen T."/>
            <person name="Noel B."/>
            <person name="Kuo A."/>
            <person name="Morin E."/>
            <person name="Chen J."/>
            <person name="Kohler A."/>
            <person name="Krizsan K."/>
            <person name="Balestrini R."/>
            <person name="Da Silva C."/>
            <person name="Montanini B."/>
            <person name="Hainaut M."/>
            <person name="Levati E."/>
            <person name="Barry K.W."/>
            <person name="Belfiori B."/>
            <person name="Cichocki N."/>
            <person name="Clum A."/>
            <person name="Dockter R.B."/>
            <person name="Fauchery L."/>
            <person name="Guy J."/>
            <person name="Iotti M."/>
            <person name="Le Tacon F."/>
            <person name="Lindquist E.A."/>
            <person name="Lipzen A."/>
            <person name="Malagnac F."/>
            <person name="Mello A."/>
            <person name="Molinier V."/>
            <person name="Miyauchi S."/>
            <person name="Poulain J."/>
            <person name="Riccioni C."/>
            <person name="Rubini A."/>
            <person name="Sitrit Y."/>
            <person name="Splivallo R."/>
            <person name="Traeger S."/>
            <person name="Wang M."/>
            <person name="Zifcakova L."/>
            <person name="Wipf D."/>
            <person name="Zambonelli A."/>
            <person name="Paolocci F."/>
            <person name="Nowrousian M."/>
            <person name="Ottonello S."/>
            <person name="Baldrian P."/>
            <person name="Spatafora J.W."/>
            <person name="Henrissat B."/>
            <person name="Nagy L.G."/>
            <person name="Aury J.M."/>
            <person name="Wincker P."/>
            <person name="Grigoriev I.V."/>
            <person name="Bonfante P."/>
            <person name="Martin F.M."/>
        </authorList>
    </citation>
    <scope>NUCLEOTIDE SEQUENCE [LARGE SCALE GENOMIC DNA]</scope>
    <source>
        <strain evidence="2 3">120613-1</strain>
    </source>
</reference>
<proteinExistence type="predicted"/>
<feature type="transmembrane region" description="Helical" evidence="1">
    <location>
        <begin position="104"/>
        <end position="123"/>
    </location>
</feature>
<accession>A0A3N4JFM9</accession>
<protein>
    <submittedName>
        <fullName evidence="2">Uncharacterized protein</fullName>
    </submittedName>
</protein>
<evidence type="ECO:0000313" key="2">
    <source>
        <dbReference type="EMBL" id="RPA95511.1"/>
    </source>
</evidence>
<evidence type="ECO:0000256" key="1">
    <source>
        <dbReference type="SAM" id="Phobius"/>
    </source>
</evidence>
<dbReference type="EMBL" id="ML120425">
    <property type="protein sequence ID" value="RPA95511.1"/>
    <property type="molecule type" value="Genomic_DNA"/>
</dbReference>
<organism evidence="2 3">
    <name type="scientific">Choiromyces venosus 120613-1</name>
    <dbReference type="NCBI Taxonomy" id="1336337"/>
    <lineage>
        <taxon>Eukaryota</taxon>
        <taxon>Fungi</taxon>
        <taxon>Dikarya</taxon>
        <taxon>Ascomycota</taxon>
        <taxon>Pezizomycotina</taxon>
        <taxon>Pezizomycetes</taxon>
        <taxon>Pezizales</taxon>
        <taxon>Tuberaceae</taxon>
        <taxon>Choiromyces</taxon>
    </lineage>
</organism>
<name>A0A3N4JFM9_9PEZI</name>
<dbReference type="Proteomes" id="UP000276215">
    <property type="component" value="Unassembled WGS sequence"/>
</dbReference>